<dbReference type="SUPFAM" id="SSF52266">
    <property type="entry name" value="SGNH hydrolase"/>
    <property type="match status" value="1"/>
</dbReference>
<dbReference type="KEGG" id="ehx:EMIHUDRAFT_460592"/>
<keyword evidence="1" id="KW-0472">Membrane</keyword>
<keyword evidence="1" id="KW-1133">Transmembrane helix</keyword>
<reference evidence="3" key="1">
    <citation type="journal article" date="2013" name="Nature">
        <title>Pan genome of the phytoplankton Emiliania underpins its global distribution.</title>
        <authorList>
            <person name="Read B.A."/>
            <person name="Kegel J."/>
            <person name="Klute M.J."/>
            <person name="Kuo A."/>
            <person name="Lefebvre S.C."/>
            <person name="Maumus F."/>
            <person name="Mayer C."/>
            <person name="Miller J."/>
            <person name="Monier A."/>
            <person name="Salamov A."/>
            <person name="Young J."/>
            <person name="Aguilar M."/>
            <person name="Claverie J.M."/>
            <person name="Frickenhaus S."/>
            <person name="Gonzalez K."/>
            <person name="Herman E.K."/>
            <person name="Lin Y.C."/>
            <person name="Napier J."/>
            <person name="Ogata H."/>
            <person name="Sarno A.F."/>
            <person name="Shmutz J."/>
            <person name="Schroeder D."/>
            <person name="de Vargas C."/>
            <person name="Verret F."/>
            <person name="von Dassow P."/>
            <person name="Valentin K."/>
            <person name="Van de Peer Y."/>
            <person name="Wheeler G."/>
            <person name="Dacks J.B."/>
            <person name="Delwiche C.F."/>
            <person name="Dyhrman S.T."/>
            <person name="Glockner G."/>
            <person name="John U."/>
            <person name="Richards T."/>
            <person name="Worden A.Z."/>
            <person name="Zhang X."/>
            <person name="Grigoriev I.V."/>
            <person name="Allen A.E."/>
            <person name="Bidle K."/>
            <person name="Borodovsky M."/>
            <person name="Bowler C."/>
            <person name="Brownlee C."/>
            <person name="Cock J.M."/>
            <person name="Elias M."/>
            <person name="Gladyshev V.N."/>
            <person name="Groth M."/>
            <person name="Guda C."/>
            <person name="Hadaegh A."/>
            <person name="Iglesias-Rodriguez M.D."/>
            <person name="Jenkins J."/>
            <person name="Jones B.M."/>
            <person name="Lawson T."/>
            <person name="Leese F."/>
            <person name="Lindquist E."/>
            <person name="Lobanov A."/>
            <person name="Lomsadze A."/>
            <person name="Malik S.B."/>
            <person name="Marsh M.E."/>
            <person name="Mackinder L."/>
            <person name="Mock T."/>
            <person name="Mueller-Roeber B."/>
            <person name="Pagarete A."/>
            <person name="Parker M."/>
            <person name="Probert I."/>
            <person name="Quesneville H."/>
            <person name="Raines C."/>
            <person name="Rensing S.A."/>
            <person name="Riano-Pachon D.M."/>
            <person name="Richier S."/>
            <person name="Rokitta S."/>
            <person name="Shiraiwa Y."/>
            <person name="Soanes D.M."/>
            <person name="van der Giezen M."/>
            <person name="Wahlund T.M."/>
            <person name="Williams B."/>
            <person name="Wilson W."/>
            <person name="Wolfe G."/>
            <person name="Wurch L.L."/>
        </authorList>
    </citation>
    <scope>NUCLEOTIDE SEQUENCE</scope>
</reference>
<reference evidence="2" key="2">
    <citation type="submission" date="2024-10" db="UniProtKB">
        <authorList>
            <consortium name="EnsemblProtists"/>
        </authorList>
    </citation>
    <scope>IDENTIFICATION</scope>
</reference>
<dbReference type="RefSeq" id="XP_005787119.1">
    <property type="nucleotide sequence ID" value="XM_005787062.1"/>
</dbReference>
<organism evidence="2 3">
    <name type="scientific">Emiliania huxleyi (strain CCMP1516)</name>
    <dbReference type="NCBI Taxonomy" id="280463"/>
    <lineage>
        <taxon>Eukaryota</taxon>
        <taxon>Haptista</taxon>
        <taxon>Haptophyta</taxon>
        <taxon>Prymnesiophyceae</taxon>
        <taxon>Isochrysidales</taxon>
        <taxon>Noelaerhabdaceae</taxon>
        <taxon>Emiliania</taxon>
    </lineage>
</organism>
<protein>
    <submittedName>
        <fullName evidence="2">Uncharacterized protein</fullName>
    </submittedName>
</protein>
<keyword evidence="1" id="KW-0812">Transmembrane</keyword>
<feature type="transmembrane region" description="Helical" evidence="1">
    <location>
        <begin position="25"/>
        <end position="42"/>
    </location>
</feature>
<dbReference type="InterPro" id="IPR036514">
    <property type="entry name" value="SGNH_hydro_sf"/>
</dbReference>
<dbReference type="Gene3D" id="3.40.50.1110">
    <property type="entry name" value="SGNH hydrolase"/>
    <property type="match status" value="1"/>
</dbReference>
<sequence length="327" mass="35968">MCAPRYHTLAAARPALAAISSSRRAIAFVAATAILGTLFYQLRRRAGGCNPAPMCRIWSCSKPLAAQLEDEWPSWPPVSRNGIPRDNLPGWSAEGWLRSGFSGTAPSIPQPVNEQLWHDAFGLWSPLNLAIGGDRVQDLGWRLQRGGLLARALRPTIFAVMLVLVMEQLHAARPAATLLLQAILPRGGDARLRTPWWDDAETNSHYHAVTTLNGRLAAYAWKRPWVRWVDCGDRFLAPGYAPADQAASATPDGDLMLAEPLGAPHARAHQVKRNASSAAGPGGRHLQPHLMYDLLHLTPEGYTRWAECLRPAIAEAFAWNANRTRRQ</sequence>
<evidence type="ECO:0000313" key="3">
    <source>
        <dbReference type="Proteomes" id="UP000013827"/>
    </source>
</evidence>
<dbReference type="HOGENOM" id="CLU_072941_0_0_1"/>
<dbReference type="Proteomes" id="UP000013827">
    <property type="component" value="Unassembled WGS sequence"/>
</dbReference>
<evidence type="ECO:0000313" key="2">
    <source>
        <dbReference type="EnsemblProtists" id="EOD34690"/>
    </source>
</evidence>
<evidence type="ECO:0000256" key="1">
    <source>
        <dbReference type="SAM" id="Phobius"/>
    </source>
</evidence>
<dbReference type="GeneID" id="17279963"/>
<keyword evidence="3" id="KW-1185">Reference proteome</keyword>
<name>A0A0D3KG05_EMIH1</name>
<dbReference type="PaxDb" id="2903-EOD34690"/>
<proteinExistence type="predicted"/>
<accession>A0A0D3KG05</accession>
<dbReference type="EnsemblProtists" id="EOD34690">
    <property type="protein sequence ID" value="EOD34690"/>
    <property type="gene ID" value="EMIHUDRAFT_460592"/>
</dbReference>
<dbReference type="AlphaFoldDB" id="A0A0D3KG05"/>